<dbReference type="EMBL" id="BDJK01000003">
    <property type="protein sequence ID" value="GAV21523.1"/>
    <property type="molecule type" value="Genomic_DNA"/>
</dbReference>
<reference evidence="2" key="1">
    <citation type="submission" date="2016-12" db="EMBL/GenBank/DDBJ databases">
        <title>Draft Genome Sequences od Carboxydothermus pertinax and islandicus, Hydrogenogenic Carboxydotrophic Bacteria.</title>
        <authorList>
            <person name="Fukuyama Y."/>
            <person name="Ohmae K."/>
            <person name="Yoneda Y."/>
            <person name="Yoshida T."/>
            <person name="Sako Y."/>
        </authorList>
    </citation>
    <scope>NUCLEOTIDE SEQUENCE [LARGE SCALE GENOMIC DNA]</scope>
    <source>
        <strain evidence="2">Ug1</strain>
    </source>
</reference>
<protein>
    <submittedName>
        <fullName evidence="1">Uncharacterized protein</fullName>
    </submittedName>
</protein>
<evidence type="ECO:0000313" key="2">
    <source>
        <dbReference type="Proteomes" id="UP000187485"/>
    </source>
</evidence>
<dbReference type="STRING" id="870242.cpu_00330"/>
<keyword evidence="2" id="KW-1185">Reference proteome</keyword>
<name>A0A1L8CRJ9_9THEO</name>
<dbReference type="OrthoDB" id="1718296at2"/>
<dbReference type="RefSeq" id="WP_075857965.1">
    <property type="nucleotide sequence ID" value="NZ_BDJK01000003.1"/>
</dbReference>
<organism evidence="1 2">
    <name type="scientific">Carboxydothermus pertinax</name>
    <dbReference type="NCBI Taxonomy" id="870242"/>
    <lineage>
        <taxon>Bacteria</taxon>
        <taxon>Bacillati</taxon>
        <taxon>Bacillota</taxon>
        <taxon>Clostridia</taxon>
        <taxon>Thermoanaerobacterales</taxon>
        <taxon>Thermoanaerobacteraceae</taxon>
        <taxon>Carboxydothermus</taxon>
    </lineage>
</organism>
<comment type="caution">
    <text evidence="1">The sequence shown here is derived from an EMBL/GenBank/DDBJ whole genome shotgun (WGS) entry which is preliminary data.</text>
</comment>
<dbReference type="AlphaFoldDB" id="A0A1L8CRJ9"/>
<dbReference type="Proteomes" id="UP000187485">
    <property type="component" value="Unassembled WGS sequence"/>
</dbReference>
<evidence type="ECO:0000313" key="1">
    <source>
        <dbReference type="EMBL" id="GAV21523.1"/>
    </source>
</evidence>
<accession>A0A1L8CRJ9</accession>
<proteinExistence type="predicted"/>
<gene>
    <name evidence="1" type="ORF">cpu_00330</name>
</gene>
<sequence>MQDVNKIYAQAVAESLLQPDWQWYLLEDKIKNILKTRRLPELSGKSLPEYLADATPAEFARWVDILNRITGPALKEIILEAFREKDLGYKVLVLKNIENIKGEYLVDLMEEVAWEQVEVDSLIFLTKKFNQNALDFYFLHKVKNRAQELPLENLLPESQGEYKKALLWLLAQTKSEKAYRKILNLKDELPREYFNYLLLIAGGEKALEVIKEEDPLKYFENPQEIFMLLEGLDEAMILAKITEILRPEDLEEGMRFVMASILESGGFYAEAEKYFTLLSNLESPQSLYLKAKFTLHQGRQEEAREIFLMALTAMREQLLKSPNFNGGEIEELYFLGSKDGFLTLEETANFYADLLEGALWFYGAITGEEVEPIFKEILGVTLPIPVEEVIKELTRRQGVVVTEKIIALKRVSDPQGLISRRIARKILPSPLAVDTVLRVFYGESFRLISNYRDIEKYLQNLKQRQGLLLLNPKLFDLKALIERFQTEEPEAIVHSYSPLVNENEPEEYEKLLNYLETVWNDTPNWELFGMSVSELKELSEEKLLN</sequence>